<feature type="transmembrane region" description="Helical" evidence="1">
    <location>
        <begin position="49"/>
        <end position="70"/>
    </location>
</feature>
<feature type="transmembrane region" description="Helical" evidence="1">
    <location>
        <begin position="76"/>
        <end position="98"/>
    </location>
</feature>
<dbReference type="AlphaFoldDB" id="A0A840PU91"/>
<keyword evidence="1" id="KW-0472">Membrane</keyword>
<accession>A0A840PU91</accession>
<dbReference type="Proteomes" id="UP000557217">
    <property type="component" value="Unassembled WGS sequence"/>
</dbReference>
<evidence type="ECO:0000313" key="3">
    <source>
        <dbReference type="Proteomes" id="UP000557217"/>
    </source>
</evidence>
<reference evidence="2 3" key="1">
    <citation type="submission" date="2020-08" db="EMBL/GenBank/DDBJ databases">
        <title>Genomic Encyclopedia of Type Strains, Phase IV (KMG-IV): sequencing the most valuable type-strain genomes for metagenomic binning, comparative biology and taxonomic classification.</title>
        <authorList>
            <person name="Goeker M."/>
        </authorList>
    </citation>
    <scope>NUCLEOTIDE SEQUENCE [LARGE SCALE GENOMIC DNA]</scope>
    <source>
        <strain evidence="2 3">DSM 10633</strain>
    </source>
</reference>
<protein>
    <submittedName>
        <fullName evidence="2">Uncharacterized protein</fullName>
    </submittedName>
</protein>
<keyword evidence="1" id="KW-1133">Transmembrane helix</keyword>
<name>A0A840PU91_URETH</name>
<comment type="caution">
    <text evidence="2">The sequence shown here is derived from an EMBL/GenBank/DDBJ whole genome shotgun (WGS) entry which is preliminary data.</text>
</comment>
<dbReference type="EMBL" id="JACHGZ010000010">
    <property type="protein sequence ID" value="MBB5148794.1"/>
    <property type="molecule type" value="Genomic_DNA"/>
</dbReference>
<evidence type="ECO:0000256" key="1">
    <source>
        <dbReference type="SAM" id="Phobius"/>
    </source>
</evidence>
<sequence>MLYLAFITSLFASIFLTASLKMLSFFKFIQWNPIGFSKKYQFFEGSHPFINWLFLAVVIFVVNLIIYLIMQYVQNVPPFITSLVIGGLFAIIAEWIIYDLPAELSSFKKLSIPFIVMVVITARFIIETASFHYQAHLERNRLPYKESVIK</sequence>
<organism evidence="2 3">
    <name type="scientific">Ureibacillus thermosphaericus</name>
    <dbReference type="NCBI Taxonomy" id="51173"/>
    <lineage>
        <taxon>Bacteria</taxon>
        <taxon>Bacillati</taxon>
        <taxon>Bacillota</taxon>
        <taxon>Bacilli</taxon>
        <taxon>Bacillales</taxon>
        <taxon>Caryophanaceae</taxon>
        <taxon>Ureibacillus</taxon>
    </lineage>
</organism>
<feature type="transmembrane region" description="Helical" evidence="1">
    <location>
        <begin position="110"/>
        <end position="133"/>
    </location>
</feature>
<dbReference type="RefSeq" id="WP_016837733.1">
    <property type="nucleotide sequence ID" value="NZ_JAAXPW010000011.1"/>
</dbReference>
<keyword evidence="3" id="KW-1185">Reference proteome</keyword>
<feature type="transmembrane region" description="Helical" evidence="1">
    <location>
        <begin position="6"/>
        <end position="29"/>
    </location>
</feature>
<evidence type="ECO:0000313" key="2">
    <source>
        <dbReference type="EMBL" id="MBB5148794.1"/>
    </source>
</evidence>
<keyword evidence="1" id="KW-0812">Transmembrane</keyword>
<gene>
    <name evidence="2" type="ORF">HNR36_001180</name>
</gene>
<proteinExistence type="predicted"/>